<gene>
    <name evidence="2" type="ORF">H8702_06280</name>
</gene>
<dbReference type="RefSeq" id="WP_187536427.1">
    <property type="nucleotide sequence ID" value="NZ_JACRTL010000003.1"/>
</dbReference>
<keyword evidence="3" id="KW-1185">Reference proteome</keyword>
<proteinExistence type="predicted"/>
<feature type="domain" description="SIS" evidence="1">
    <location>
        <begin position="36"/>
        <end position="179"/>
    </location>
</feature>
<dbReference type="GO" id="GO:1901135">
    <property type="term" value="P:carbohydrate derivative metabolic process"/>
    <property type="evidence" value="ECO:0007669"/>
    <property type="project" value="InterPro"/>
</dbReference>
<dbReference type="InterPro" id="IPR046348">
    <property type="entry name" value="SIS_dom_sf"/>
</dbReference>
<evidence type="ECO:0000259" key="1">
    <source>
        <dbReference type="PROSITE" id="PS51464"/>
    </source>
</evidence>
<comment type="caution">
    <text evidence="2">The sequence shown here is derived from an EMBL/GenBank/DDBJ whole genome shotgun (WGS) entry which is preliminary data.</text>
</comment>
<dbReference type="Gene3D" id="3.40.50.10490">
    <property type="entry name" value="Glucose-6-phosphate isomerase like protein, domain 1"/>
    <property type="match status" value="1"/>
</dbReference>
<sequence>MDRALLEKSIRHTFAVEAESIAALEQKLDMGTILKIVQTLGDCKGKVLVAGCGTSSAAAKKIAHSLCCVEVPACYINPSDAVHGGLGMLQEEDVLILVSKGGNTQEIVNFIPACKTKKALLIGVTENLESVLAKQSDIVYNVRVDREPCPFNMLATASTLAVISAFDAVCIALMHYTHYTREQFSVIHPGGAVGARLLDHEK</sequence>
<dbReference type="Proteomes" id="UP000632659">
    <property type="component" value="Unassembled WGS sequence"/>
</dbReference>
<evidence type="ECO:0000313" key="2">
    <source>
        <dbReference type="EMBL" id="MBC8610730.1"/>
    </source>
</evidence>
<reference evidence="2" key="1">
    <citation type="submission" date="2020-08" db="EMBL/GenBank/DDBJ databases">
        <title>Genome public.</title>
        <authorList>
            <person name="Liu C."/>
            <person name="Sun Q."/>
        </authorList>
    </citation>
    <scope>NUCLEOTIDE SEQUENCE</scope>
    <source>
        <strain evidence="2">NSJ-15</strain>
    </source>
</reference>
<accession>A0A8J6PIJ5</accession>
<evidence type="ECO:0000313" key="3">
    <source>
        <dbReference type="Proteomes" id="UP000632659"/>
    </source>
</evidence>
<dbReference type="InterPro" id="IPR001347">
    <property type="entry name" value="SIS_dom"/>
</dbReference>
<dbReference type="Pfam" id="PF01380">
    <property type="entry name" value="SIS"/>
    <property type="match status" value="1"/>
</dbReference>
<dbReference type="PANTHER" id="PTHR38418">
    <property type="entry name" value="SUGAR ISOMERASE, KPSF/GUTQ (AFU_ORTHOLOGUE AFUA_6G08860)"/>
    <property type="match status" value="1"/>
</dbReference>
<dbReference type="CDD" id="cd05014">
    <property type="entry name" value="SIS_Kpsf"/>
    <property type="match status" value="1"/>
</dbReference>
<dbReference type="InterPro" id="IPR035474">
    <property type="entry name" value="SIS_Kpsf"/>
</dbReference>
<protein>
    <submittedName>
        <fullName evidence="2">SIS domain-containing protein</fullName>
    </submittedName>
</protein>
<organism evidence="2 3">
    <name type="scientific">Massiliimalia timonensis</name>
    <dbReference type="NCBI Taxonomy" id="1987501"/>
    <lineage>
        <taxon>Bacteria</taxon>
        <taxon>Bacillati</taxon>
        <taxon>Bacillota</taxon>
        <taxon>Clostridia</taxon>
        <taxon>Eubacteriales</taxon>
        <taxon>Oscillospiraceae</taxon>
        <taxon>Massiliimalia</taxon>
    </lineage>
</organism>
<dbReference type="PROSITE" id="PS51464">
    <property type="entry name" value="SIS"/>
    <property type="match status" value="1"/>
</dbReference>
<dbReference type="SUPFAM" id="SSF53697">
    <property type="entry name" value="SIS domain"/>
    <property type="match status" value="1"/>
</dbReference>
<dbReference type="AlphaFoldDB" id="A0A8J6PIJ5"/>
<dbReference type="EMBL" id="JACRTL010000003">
    <property type="protein sequence ID" value="MBC8610730.1"/>
    <property type="molecule type" value="Genomic_DNA"/>
</dbReference>
<name>A0A8J6PIJ5_9FIRM</name>
<dbReference type="PANTHER" id="PTHR38418:SF2">
    <property type="entry name" value="SUGAR ISOMERASE, KPSF_GUTQ (AFU_ORTHOLOGUE AFUA_6G08860)"/>
    <property type="match status" value="1"/>
</dbReference>
<dbReference type="GO" id="GO:0097367">
    <property type="term" value="F:carbohydrate derivative binding"/>
    <property type="evidence" value="ECO:0007669"/>
    <property type="project" value="InterPro"/>
</dbReference>